<dbReference type="EC" id="2.3.2.31" evidence="3"/>
<dbReference type="InterPro" id="IPR002867">
    <property type="entry name" value="IBR_dom"/>
</dbReference>
<dbReference type="PANTHER" id="PTHR11685">
    <property type="entry name" value="RBR FAMILY RING FINGER AND IBR DOMAIN-CONTAINING"/>
    <property type="match status" value="1"/>
</dbReference>
<evidence type="ECO:0000259" key="10">
    <source>
        <dbReference type="PROSITE" id="PS51873"/>
    </source>
</evidence>
<gene>
    <name evidence="11" type="primary">gb22621</name>
    <name evidence="11" type="ORF">PR202_gb22621</name>
</gene>
<dbReference type="CDD" id="cd22584">
    <property type="entry name" value="Rcat_RBR_unk"/>
    <property type="match status" value="1"/>
</dbReference>
<proteinExistence type="predicted"/>
<dbReference type="PROSITE" id="PS51873">
    <property type="entry name" value="TRIAD"/>
    <property type="match status" value="1"/>
</dbReference>
<keyword evidence="6" id="KW-0677">Repeat</keyword>
<dbReference type="InterPro" id="IPR031127">
    <property type="entry name" value="E3_UB_ligase_RBR"/>
</dbReference>
<evidence type="ECO:0000313" key="11">
    <source>
        <dbReference type="EMBL" id="GJN33990.1"/>
    </source>
</evidence>
<name>A0AAV5FI78_ELECO</name>
<dbReference type="FunFam" id="1.20.120.1750:FF:000018">
    <property type="entry name" value="RBR-type E3 ubiquitin transferase"/>
    <property type="match status" value="1"/>
</dbReference>
<dbReference type="SMART" id="SM00647">
    <property type="entry name" value="IBR"/>
    <property type="match status" value="2"/>
</dbReference>
<keyword evidence="4" id="KW-0808">Transferase</keyword>
<dbReference type="AlphaFoldDB" id="A0AAV5FI78"/>
<dbReference type="GO" id="GO:0061630">
    <property type="term" value="F:ubiquitin protein ligase activity"/>
    <property type="evidence" value="ECO:0007669"/>
    <property type="project" value="UniProtKB-EC"/>
</dbReference>
<evidence type="ECO:0000256" key="8">
    <source>
        <dbReference type="ARBA" id="ARBA00022786"/>
    </source>
</evidence>
<comment type="caution">
    <text evidence="11">The sequence shown here is derived from an EMBL/GenBank/DDBJ whole genome shotgun (WGS) entry which is preliminary data.</text>
</comment>
<organism evidence="11 12">
    <name type="scientific">Eleusine coracana subsp. coracana</name>
    <dbReference type="NCBI Taxonomy" id="191504"/>
    <lineage>
        <taxon>Eukaryota</taxon>
        <taxon>Viridiplantae</taxon>
        <taxon>Streptophyta</taxon>
        <taxon>Embryophyta</taxon>
        <taxon>Tracheophyta</taxon>
        <taxon>Spermatophyta</taxon>
        <taxon>Magnoliopsida</taxon>
        <taxon>Liliopsida</taxon>
        <taxon>Poales</taxon>
        <taxon>Poaceae</taxon>
        <taxon>PACMAD clade</taxon>
        <taxon>Chloridoideae</taxon>
        <taxon>Cynodonteae</taxon>
        <taxon>Eleusininae</taxon>
        <taxon>Eleusine</taxon>
    </lineage>
</organism>
<dbReference type="GO" id="GO:0008270">
    <property type="term" value="F:zinc ion binding"/>
    <property type="evidence" value="ECO:0007669"/>
    <property type="project" value="UniProtKB-KW"/>
</dbReference>
<dbReference type="InterPro" id="IPR044066">
    <property type="entry name" value="TRIAD_supradom"/>
</dbReference>
<dbReference type="EMBL" id="BQKI01000085">
    <property type="protein sequence ID" value="GJN33990.1"/>
    <property type="molecule type" value="Genomic_DNA"/>
</dbReference>
<evidence type="ECO:0000256" key="4">
    <source>
        <dbReference type="ARBA" id="ARBA00022679"/>
    </source>
</evidence>
<keyword evidence="12" id="KW-1185">Reference proteome</keyword>
<keyword evidence="9" id="KW-0862">Zinc</keyword>
<evidence type="ECO:0000256" key="7">
    <source>
        <dbReference type="ARBA" id="ARBA00022771"/>
    </source>
</evidence>
<evidence type="ECO:0000256" key="2">
    <source>
        <dbReference type="ARBA" id="ARBA00001947"/>
    </source>
</evidence>
<evidence type="ECO:0000256" key="3">
    <source>
        <dbReference type="ARBA" id="ARBA00012251"/>
    </source>
</evidence>
<keyword evidence="7" id="KW-0863">Zinc-finger</keyword>
<comment type="cofactor">
    <cofactor evidence="2">
        <name>Zn(2+)</name>
        <dbReference type="ChEBI" id="CHEBI:29105"/>
    </cofactor>
</comment>
<evidence type="ECO:0000313" key="12">
    <source>
        <dbReference type="Proteomes" id="UP001054889"/>
    </source>
</evidence>
<comment type="catalytic activity">
    <reaction evidence="1">
        <text>[E2 ubiquitin-conjugating enzyme]-S-ubiquitinyl-L-cysteine + [acceptor protein]-L-lysine = [E2 ubiquitin-conjugating enzyme]-L-cysteine + [acceptor protein]-N(6)-ubiquitinyl-L-lysine.</text>
        <dbReference type="EC" id="2.3.2.31"/>
    </reaction>
</comment>
<evidence type="ECO:0000256" key="5">
    <source>
        <dbReference type="ARBA" id="ARBA00022723"/>
    </source>
</evidence>
<dbReference type="InterPro" id="IPR013083">
    <property type="entry name" value="Znf_RING/FYVE/PHD"/>
</dbReference>
<keyword evidence="5" id="KW-0479">Metal-binding</keyword>
<reference evidence="11" key="1">
    <citation type="journal article" date="2018" name="DNA Res.">
        <title>Multiple hybrid de novo genome assembly of finger millet, an orphan allotetraploid crop.</title>
        <authorList>
            <person name="Hatakeyama M."/>
            <person name="Aluri S."/>
            <person name="Balachadran M.T."/>
            <person name="Sivarajan S.R."/>
            <person name="Patrignani A."/>
            <person name="Gruter S."/>
            <person name="Poveda L."/>
            <person name="Shimizu-Inatsugi R."/>
            <person name="Baeten J."/>
            <person name="Francoijs K.J."/>
            <person name="Nataraja K.N."/>
            <person name="Reddy Y.A.N."/>
            <person name="Phadnis S."/>
            <person name="Ravikumar R.L."/>
            <person name="Schlapbach R."/>
            <person name="Sreeman S.M."/>
            <person name="Shimizu K.K."/>
        </authorList>
    </citation>
    <scope>NUCLEOTIDE SEQUENCE</scope>
</reference>
<dbReference type="Gene3D" id="1.20.120.1750">
    <property type="match status" value="1"/>
</dbReference>
<dbReference type="CDD" id="cd22582">
    <property type="entry name" value="BRcat_RBR_unk"/>
    <property type="match status" value="1"/>
</dbReference>
<reference evidence="11" key="2">
    <citation type="submission" date="2021-12" db="EMBL/GenBank/DDBJ databases">
        <title>Resequencing data analysis of finger millet.</title>
        <authorList>
            <person name="Hatakeyama M."/>
            <person name="Aluri S."/>
            <person name="Balachadran M.T."/>
            <person name="Sivarajan S.R."/>
            <person name="Poveda L."/>
            <person name="Shimizu-Inatsugi R."/>
            <person name="Schlapbach R."/>
            <person name="Sreeman S.M."/>
            <person name="Shimizu K.K."/>
        </authorList>
    </citation>
    <scope>NUCLEOTIDE SEQUENCE</scope>
</reference>
<dbReference type="GO" id="GO:0016567">
    <property type="term" value="P:protein ubiquitination"/>
    <property type="evidence" value="ECO:0007669"/>
    <property type="project" value="InterPro"/>
</dbReference>
<evidence type="ECO:0000256" key="6">
    <source>
        <dbReference type="ARBA" id="ARBA00022737"/>
    </source>
</evidence>
<dbReference type="Gene3D" id="3.30.40.10">
    <property type="entry name" value="Zinc/RING finger domain, C3HC4 (zinc finger)"/>
    <property type="match status" value="1"/>
</dbReference>
<protein>
    <recommendedName>
        <fullName evidence="3">RBR-type E3 ubiquitin transferase</fullName>
        <ecNumber evidence="3">2.3.2.31</ecNumber>
    </recommendedName>
</protein>
<sequence length="347" mass="39235">MRSEKSKVTEPAATRKPRVPLRNWGLRWLIDKFNPERNTAAAIMDLVSKFADDLALAEDLQVQEVLQYSTRLERVCAVCKQVFLSSEASWQPDNCDHAICIACFCQYAEELPRCMVATCEYSRVSQAQQGIDVFHDALTSLQDMDGSKGKEPCDDMLREFGECSWGQYIASKVEENVLSIGCPDPGCKDGTLQPEECRDVIPLKVFQRWGAALCDSALGALKFYCPFKDCSAMLIDDHGHGEAAITDAKCPHCSRLFCAQCKVAWHDGVTCAEFQQLGNDERGKDDLLLRKVAKNKKWQRCPKCQMYVERVDGCVYIVCRCRYCFCYLCGSPMTKGDHRCSKCKRTW</sequence>
<dbReference type="Pfam" id="PF01485">
    <property type="entry name" value="IBR"/>
    <property type="match status" value="1"/>
</dbReference>
<feature type="domain" description="RING-type" evidence="10">
    <location>
        <begin position="72"/>
        <end position="347"/>
    </location>
</feature>
<evidence type="ECO:0000256" key="9">
    <source>
        <dbReference type="ARBA" id="ARBA00022833"/>
    </source>
</evidence>
<accession>A0AAV5FI78</accession>
<dbReference type="Proteomes" id="UP001054889">
    <property type="component" value="Unassembled WGS sequence"/>
</dbReference>
<dbReference type="SUPFAM" id="SSF57850">
    <property type="entry name" value="RING/U-box"/>
    <property type="match status" value="2"/>
</dbReference>
<keyword evidence="8" id="KW-0833">Ubl conjugation pathway</keyword>
<evidence type="ECO:0000256" key="1">
    <source>
        <dbReference type="ARBA" id="ARBA00001798"/>
    </source>
</evidence>